<feature type="compositionally biased region" description="Pro residues" evidence="6">
    <location>
        <begin position="246"/>
        <end position="256"/>
    </location>
</feature>
<feature type="compositionally biased region" description="Basic and acidic residues" evidence="6">
    <location>
        <begin position="224"/>
        <end position="233"/>
    </location>
</feature>
<keyword evidence="9" id="KW-1185">Reference proteome</keyword>
<keyword evidence="3" id="KW-0547">Nucleotide-binding</keyword>
<evidence type="ECO:0000313" key="9">
    <source>
        <dbReference type="Proteomes" id="UP000674318"/>
    </source>
</evidence>
<keyword evidence="2" id="KW-0808">Transferase</keyword>
<protein>
    <recommendedName>
        <fullName evidence="7">Protein kinase domain-containing protein</fullName>
    </recommendedName>
</protein>
<dbReference type="AlphaFoldDB" id="A0A836LJY3"/>
<proteinExistence type="predicted"/>
<dbReference type="RefSeq" id="XP_067759414.1">
    <property type="nucleotide sequence ID" value="XM_067902393.1"/>
</dbReference>
<evidence type="ECO:0000256" key="4">
    <source>
        <dbReference type="ARBA" id="ARBA00022777"/>
    </source>
</evidence>
<sequence>MKARLKQVGRYLFTEVSREESYIVLEGNEIRNSSRRVRVKAFLKDRVAHEIISTRISIEENVLGRSAAYLRARYLALHPEEATSALPSNGSHSKLENSDALARTISQTSAPSAVAIKDEDVSFEIQCSRHVLLIHDKMQSASKIFLIRDLLPCSVHSILTEGRLPEEDAFFYFYQLMMAVHFLHLHHVVHRGITVKHMYLAKSGTHVRLGGMSGCLLEEHRCDDGGATHDARQQEQQQQQNQPHSVSPPPSPPPPQQQHAHCFPPQPGSYGICSNCHRDVAIVAQAPDAAIDRSLASMAGSPPISNDGATPPLDTLFTTCRHCGVYQSRLRVLQTAVGTPGYLSPEILEYQPPNSLMSTGSQYSMAAASSDSKPERITDNQARDIWACGVVLYYMLTASLPFDPLAQGGTVLPPRSTRTPQEVYDMCSRIVAVDYRIPAYLSATSRELIEWILQRDPQLRPSALEILRHSALAGVRNSVLQR</sequence>
<comment type="caution">
    <text evidence="8">The sequence shown here is derived from an EMBL/GenBank/DDBJ whole genome shotgun (WGS) entry which is preliminary data.</text>
</comment>
<feature type="domain" description="Protein kinase" evidence="7">
    <location>
        <begin position="2"/>
        <end position="472"/>
    </location>
</feature>
<dbReference type="Gene3D" id="3.30.200.20">
    <property type="entry name" value="Phosphorylase Kinase, domain 1"/>
    <property type="match status" value="1"/>
</dbReference>
<dbReference type="InterPro" id="IPR011009">
    <property type="entry name" value="Kinase-like_dom_sf"/>
</dbReference>
<evidence type="ECO:0000313" key="8">
    <source>
        <dbReference type="EMBL" id="KAG5510942.1"/>
    </source>
</evidence>
<keyword evidence="1" id="KW-0723">Serine/threonine-protein kinase</keyword>
<dbReference type="EMBL" id="JAFJZO010000007">
    <property type="protein sequence ID" value="KAG5510942.1"/>
    <property type="molecule type" value="Genomic_DNA"/>
</dbReference>
<dbReference type="SUPFAM" id="SSF56112">
    <property type="entry name" value="Protein kinase-like (PK-like)"/>
    <property type="match status" value="1"/>
</dbReference>
<dbReference type="PANTHER" id="PTHR24345">
    <property type="entry name" value="SERINE/THREONINE-PROTEIN KINASE PLK"/>
    <property type="match status" value="1"/>
</dbReference>
<dbReference type="GeneID" id="94292470"/>
<dbReference type="Gene3D" id="1.10.510.10">
    <property type="entry name" value="Transferase(Phosphotransferase) domain 1"/>
    <property type="match status" value="2"/>
</dbReference>
<evidence type="ECO:0000256" key="1">
    <source>
        <dbReference type="ARBA" id="ARBA00022527"/>
    </source>
</evidence>
<name>A0A836LJY3_9TRYP</name>
<feature type="region of interest" description="Disordered" evidence="6">
    <location>
        <begin position="224"/>
        <end position="264"/>
    </location>
</feature>
<evidence type="ECO:0000259" key="7">
    <source>
        <dbReference type="PROSITE" id="PS50011"/>
    </source>
</evidence>
<organism evidence="8 9">
    <name type="scientific">Porcisia hertigi</name>
    <dbReference type="NCBI Taxonomy" id="2761500"/>
    <lineage>
        <taxon>Eukaryota</taxon>
        <taxon>Discoba</taxon>
        <taxon>Euglenozoa</taxon>
        <taxon>Kinetoplastea</taxon>
        <taxon>Metakinetoplastina</taxon>
        <taxon>Trypanosomatida</taxon>
        <taxon>Trypanosomatidae</taxon>
        <taxon>Leishmaniinae</taxon>
        <taxon>Porcisia</taxon>
    </lineage>
</organism>
<dbReference type="Proteomes" id="UP000674318">
    <property type="component" value="Unassembled WGS sequence"/>
</dbReference>
<feature type="compositionally biased region" description="Low complexity" evidence="6">
    <location>
        <begin position="234"/>
        <end position="245"/>
    </location>
</feature>
<dbReference type="SMART" id="SM00220">
    <property type="entry name" value="S_TKc"/>
    <property type="match status" value="1"/>
</dbReference>
<keyword evidence="4" id="KW-0418">Kinase</keyword>
<evidence type="ECO:0000256" key="3">
    <source>
        <dbReference type="ARBA" id="ARBA00022741"/>
    </source>
</evidence>
<dbReference type="KEGG" id="phet:94292470"/>
<keyword evidence="5" id="KW-0067">ATP-binding</keyword>
<dbReference type="Pfam" id="PF00069">
    <property type="entry name" value="Pkinase"/>
    <property type="match status" value="1"/>
</dbReference>
<accession>A0A836LJY3</accession>
<dbReference type="GO" id="GO:0005524">
    <property type="term" value="F:ATP binding"/>
    <property type="evidence" value="ECO:0007669"/>
    <property type="project" value="UniProtKB-KW"/>
</dbReference>
<evidence type="ECO:0000256" key="5">
    <source>
        <dbReference type="ARBA" id="ARBA00022840"/>
    </source>
</evidence>
<reference evidence="8 9" key="1">
    <citation type="submission" date="2021-02" db="EMBL/GenBank/DDBJ databases">
        <title>Porcisia hertigi Genome sequencing and assembly.</title>
        <authorList>
            <person name="Almutairi H."/>
            <person name="Gatherer D."/>
        </authorList>
    </citation>
    <scope>NUCLEOTIDE SEQUENCE [LARGE SCALE GENOMIC DNA]</scope>
    <source>
        <strain evidence="8 9">C119</strain>
    </source>
</reference>
<evidence type="ECO:0000256" key="6">
    <source>
        <dbReference type="SAM" id="MobiDB-lite"/>
    </source>
</evidence>
<dbReference type="InterPro" id="IPR000719">
    <property type="entry name" value="Prot_kinase_dom"/>
</dbReference>
<dbReference type="GO" id="GO:0004674">
    <property type="term" value="F:protein serine/threonine kinase activity"/>
    <property type="evidence" value="ECO:0007669"/>
    <property type="project" value="UniProtKB-KW"/>
</dbReference>
<dbReference type="GO" id="GO:0005634">
    <property type="term" value="C:nucleus"/>
    <property type="evidence" value="ECO:0007669"/>
    <property type="project" value="TreeGrafter"/>
</dbReference>
<gene>
    <name evidence="8" type="ORF">JKF63_06443</name>
</gene>
<evidence type="ECO:0000256" key="2">
    <source>
        <dbReference type="ARBA" id="ARBA00022679"/>
    </source>
</evidence>
<dbReference type="PROSITE" id="PS50011">
    <property type="entry name" value="PROTEIN_KINASE_DOM"/>
    <property type="match status" value="1"/>
</dbReference>
<dbReference type="PANTHER" id="PTHR24345:SF91">
    <property type="entry name" value="SERINE_THREONINE-PROTEIN KINASE PLK4"/>
    <property type="match status" value="1"/>
</dbReference>
<dbReference type="OrthoDB" id="541276at2759"/>